<dbReference type="Pfam" id="PF13408">
    <property type="entry name" value="Zn_ribbon_recom"/>
    <property type="match status" value="1"/>
</dbReference>
<reference evidence="5 6" key="1">
    <citation type="journal article" date="2021" name="Sci. Rep.">
        <title>The distribution of antibiotic resistance genes in chicken gut microbiota commensals.</title>
        <authorList>
            <person name="Juricova H."/>
            <person name="Matiasovicova J."/>
            <person name="Kubasova T."/>
            <person name="Cejkova D."/>
            <person name="Rychlik I."/>
        </authorList>
    </citation>
    <scope>NUCLEOTIDE SEQUENCE [LARGE SCALE GENOMIC DNA]</scope>
    <source>
        <strain evidence="5 6">An537</strain>
    </source>
</reference>
<dbReference type="EMBL" id="JACJLA010000012">
    <property type="protein sequence ID" value="MBM6913092.1"/>
    <property type="molecule type" value="Genomic_DNA"/>
</dbReference>
<dbReference type="InterPro" id="IPR025827">
    <property type="entry name" value="Zn_ribbon_recom_dom"/>
</dbReference>
<evidence type="ECO:0000259" key="4">
    <source>
        <dbReference type="Pfam" id="PF13408"/>
    </source>
</evidence>
<gene>
    <name evidence="5" type="ORF">H6A01_07145</name>
</gene>
<feature type="coiled-coil region" evidence="3">
    <location>
        <begin position="112"/>
        <end position="166"/>
    </location>
</feature>
<accession>A0ABS2GII3</accession>
<keyword evidence="1" id="KW-0238">DNA-binding</keyword>
<comment type="caution">
    <text evidence="5">The sequence shown here is derived from an EMBL/GenBank/DDBJ whole genome shotgun (WGS) entry which is preliminary data.</text>
</comment>
<keyword evidence="6" id="KW-1185">Reference proteome</keyword>
<evidence type="ECO:0000313" key="6">
    <source>
        <dbReference type="Proteomes" id="UP000707138"/>
    </source>
</evidence>
<organism evidence="5 6">
    <name type="scientific">Veillonella magna</name>
    <dbReference type="NCBI Taxonomy" id="464322"/>
    <lineage>
        <taxon>Bacteria</taxon>
        <taxon>Bacillati</taxon>
        <taxon>Bacillota</taxon>
        <taxon>Negativicutes</taxon>
        <taxon>Veillonellales</taxon>
        <taxon>Veillonellaceae</taxon>
        <taxon>Veillonella</taxon>
    </lineage>
</organism>
<evidence type="ECO:0000256" key="2">
    <source>
        <dbReference type="ARBA" id="ARBA00023172"/>
    </source>
</evidence>
<dbReference type="PANTHER" id="PTHR30461:SF2">
    <property type="entry name" value="SERINE RECOMBINASE PINE-RELATED"/>
    <property type="match status" value="1"/>
</dbReference>
<sequence length="251" mass="28861">MFAQVQASLKRRFKKTGGRSEQYLLCAKLRCGKCGANYIGSSAINRHKMKYYYYTCMNRRKHSTCDGKNHRQEVLENFVIDHTVALLKHPKMIELIAEQCMKLNTSDDAIEKERLTEKLTAAKKKMDNYLDAIASGVNAEGLKDRIAAVDKEINGIESRLSELQLTSRGFNVTKEHIMFFLEKIIAGDLRTESARRKIIDTFIREIVIYDDKIEISYNYKSELPTLPNIEEVESSRISSVVDHQGFEPWTP</sequence>
<feature type="domain" description="Recombinase zinc beta ribbon" evidence="4">
    <location>
        <begin position="28"/>
        <end position="82"/>
    </location>
</feature>
<dbReference type="InterPro" id="IPR050639">
    <property type="entry name" value="SSR_resolvase"/>
</dbReference>
<proteinExistence type="predicted"/>
<keyword evidence="3" id="KW-0175">Coiled coil</keyword>
<dbReference type="PANTHER" id="PTHR30461">
    <property type="entry name" value="DNA-INVERTASE FROM LAMBDOID PROPHAGE"/>
    <property type="match status" value="1"/>
</dbReference>
<evidence type="ECO:0000313" key="5">
    <source>
        <dbReference type="EMBL" id="MBM6913092.1"/>
    </source>
</evidence>
<evidence type="ECO:0000256" key="3">
    <source>
        <dbReference type="SAM" id="Coils"/>
    </source>
</evidence>
<evidence type="ECO:0000256" key="1">
    <source>
        <dbReference type="ARBA" id="ARBA00023125"/>
    </source>
</evidence>
<name>A0ABS2GII3_9FIRM</name>
<protein>
    <submittedName>
        <fullName evidence="5">Recombinase zinc beta ribbon domain-containing protein</fullName>
    </submittedName>
</protein>
<keyword evidence="2" id="KW-0233">DNA recombination</keyword>
<dbReference type="Proteomes" id="UP000707138">
    <property type="component" value="Unassembled WGS sequence"/>
</dbReference>